<reference evidence="2" key="1">
    <citation type="submission" date="2021-03" db="EMBL/GenBank/DDBJ databases">
        <authorList>
            <person name="Tagirdzhanova G."/>
        </authorList>
    </citation>
    <scope>NUCLEOTIDE SEQUENCE</scope>
</reference>
<keyword evidence="1" id="KW-1133">Transmembrane helix</keyword>
<evidence type="ECO:0000313" key="2">
    <source>
        <dbReference type="EMBL" id="CAF9912004.1"/>
    </source>
</evidence>
<gene>
    <name evidence="2" type="ORF">HETSPECPRED_000797</name>
</gene>
<keyword evidence="1" id="KW-0472">Membrane</keyword>
<comment type="caution">
    <text evidence="2">The sequence shown here is derived from an EMBL/GenBank/DDBJ whole genome shotgun (WGS) entry which is preliminary data.</text>
</comment>
<sequence length="151" mass="16099">MGPEAITASAGVDESFKQAQMQRDPSPAPPPDGGIRAWSQVFAAHLINCLTWGSSASFGVYQLHYTETTLLPPSQVSWIGSIQIFLTFAISAFSGRSADAGYARHAVLVGTSLCVLGTFMTSLAKTYWQIFLAQGICEGIGMGIMYMPAVT</sequence>
<proteinExistence type="predicted"/>
<feature type="transmembrane region" description="Helical" evidence="1">
    <location>
        <begin position="106"/>
        <end position="124"/>
    </location>
</feature>
<dbReference type="AlphaFoldDB" id="A0A8H3EST9"/>
<evidence type="ECO:0000256" key="1">
    <source>
        <dbReference type="SAM" id="Phobius"/>
    </source>
</evidence>
<dbReference type="PANTHER" id="PTHR11360">
    <property type="entry name" value="MONOCARBOXYLATE TRANSPORTER"/>
    <property type="match status" value="1"/>
</dbReference>
<dbReference type="InterPro" id="IPR050327">
    <property type="entry name" value="Proton-linked_MCT"/>
</dbReference>
<keyword evidence="1" id="KW-0812">Transmembrane</keyword>
<dbReference type="Proteomes" id="UP000664521">
    <property type="component" value="Unassembled WGS sequence"/>
</dbReference>
<dbReference type="PANTHER" id="PTHR11360:SF130">
    <property type="entry name" value="MAJOR FACILITATOR SUPERFAMILY (MFS) PROFILE DOMAIN-CONTAINING PROTEIN-RELATED"/>
    <property type="match status" value="1"/>
</dbReference>
<feature type="transmembrane region" description="Helical" evidence="1">
    <location>
        <begin position="76"/>
        <end position="94"/>
    </location>
</feature>
<organism evidence="2 3">
    <name type="scientific">Heterodermia speciosa</name>
    <dbReference type="NCBI Taxonomy" id="116794"/>
    <lineage>
        <taxon>Eukaryota</taxon>
        <taxon>Fungi</taxon>
        <taxon>Dikarya</taxon>
        <taxon>Ascomycota</taxon>
        <taxon>Pezizomycotina</taxon>
        <taxon>Lecanoromycetes</taxon>
        <taxon>OSLEUM clade</taxon>
        <taxon>Lecanoromycetidae</taxon>
        <taxon>Caliciales</taxon>
        <taxon>Physciaceae</taxon>
        <taxon>Heterodermia</taxon>
    </lineage>
</organism>
<name>A0A8H3EST9_9LECA</name>
<dbReference type="EMBL" id="CAJPDS010000011">
    <property type="protein sequence ID" value="CAF9912004.1"/>
    <property type="molecule type" value="Genomic_DNA"/>
</dbReference>
<evidence type="ECO:0008006" key="4">
    <source>
        <dbReference type="Google" id="ProtNLM"/>
    </source>
</evidence>
<dbReference type="SUPFAM" id="SSF103473">
    <property type="entry name" value="MFS general substrate transporter"/>
    <property type="match status" value="1"/>
</dbReference>
<accession>A0A8H3EST9</accession>
<dbReference type="OrthoDB" id="5212574at2759"/>
<dbReference type="Gene3D" id="1.20.1250.20">
    <property type="entry name" value="MFS general substrate transporter like domains"/>
    <property type="match status" value="1"/>
</dbReference>
<evidence type="ECO:0000313" key="3">
    <source>
        <dbReference type="Proteomes" id="UP000664521"/>
    </source>
</evidence>
<feature type="transmembrane region" description="Helical" evidence="1">
    <location>
        <begin position="130"/>
        <end position="149"/>
    </location>
</feature>
<dbReference type="InterPro" id="IPR036259">
    <property type="entry name" value="MFS_trans_sf"/>
</dbReference>
<protein>
    <recommendedName>
        <fullName evidence="4">Major facilitator superfamily (MFS) profile domain-containing protein</fullName>
    </recommendedName>
</protein>
<keyword evidence="3" id="KW-1185">Reference proteome</keyword>
<feature type="non-terminal residue" evidence="2">
    <location>
        <position position="151"/>
    </location>
</feature>